<keyword evidence="4" id="KW-1185">Reference proteome</keyword>
<dbReference type="GO" id="GO:0016579">
    <property type="term" value="P:protein deubiquitination"/>
    <property type="evidence" value="ECO:0007669"/>
    <property type="project" value="TreeGrafter"/>
</dbReference>
<gene>
    <name evidence="3" type="ORF">OHK93_002957</name>
</gene>
<feature type="coiled-coil region" evidence="1">
    <location>
        <begin position="430"/>
        <end position="457"/>
    </location>
</feature>
<feature type="compositionally biased region" description="Basic and acidic residues" evidence="2">
    <location>
        <begin position="733"/>
        <end position="744"/>
    </location>
</feature>
<feature type="compositionally biased region" description="Polar residues" evidence="2">
    <location>
        <begin position="1"/>
        <end position="37"/>
    </location>
</feature>
<evidence type="ECO:0000256" key="1">
    <source>
        <dbReference type="SAM" id="Coils"/>
    </source>
</evidence>
<feature type="region of interest" description="Disordered" evidence="2">
    <location>
        <begin position="604"/>
        <end position="744"/>
    </location>
</feature>
<feature type="compositionally biased region" description="Acidic residues" evidence="2">
    <location>
        <begin position="659"/>
        <end position="669"/>
    </location>
</feature>
<feature type="region of interest" description="Disordered" evidence="2">
    <location>
        <begin position="471"/>
        <end position="497"/>
    </location>
</feature>
<feature type="compositionally biased region" description="Basic and acidic residues" evidence="2">
    <location>
        <begin position="628"/>
        <end position="637"/>
    </location>
</feature>
<dbReference type="GO" id="GO:0005634">
    <property type="term" value="C:nucleus"/>
    <property type="evidence" value="ECO:0007669"/>
    <property type="project" value="TreeGrafter"/>
</dbReference>
<protein>
    <recommendedName>
        <fullName evidence="5">Ubiquitin interaction motif protein</fullName>
    </recommendedName>
</protein>
<dbReference type="Proteomes" id="UP001161017">
    <property type="component" value="Unassembled WGS sequence"/>
</dbReference>
<evidence type="ECO:0000313" key="4">
    <source>
        <dbReference type="Proteomes" id="UP001161017"/>
    </source>
</evidence>
<feature type="region of interest" description="Disordered" evidence="2">
    <location>
        <begin position="1"/>
        <end position="50"/>
    </location>
</feature>
<comment type="caution">
    <text evidence="3">The sequence shown here is derived from an EMBL/GenBank/DDBJ whole genome shotgun (WGS) entry which is preliminary data.</text>
</comment>
<keyword evidence="1" id="KW-0175">Coiled coil</keyword>
<dbReference type="PANTHER" id="PTHR39597:SF1">
    <property type="entry name" value="UBA DOMAIN-CONTAINING PROTEIN RUP1"/>
    <property type="match status" value="1"/>
</dbReference>
<dbReference type="PANTHER" id="PTHR39597">
    <property type="entry name" value="UBA DOMAIN-CONTAINING PROTEIN RUP1"/>
    <property type="match status" value="1"/>
</dbReference>
<evidence type="ECO:0000256" key="2">
    <source>
        <dbReference type="SAM" id="MobiDB-lite"/>
    </source>
</evidence>
<proteinExistence type="predicted"/>
<evidence type="ECO:0000313" key="3">
    <source>
        <dbReference type="EMBL" id="MDI1491747.1"/>
    </source>
</evidence>
<dbReference type="AlphaFoldDB" id="A0AA43U0V0"/>
<organism evidence="3 4">
    <name type="scientific">Ramalina farinacea</name>
    <dbReference type="NCBI Taxonomy" id="258253"/>
    <lineage>
        <taxon>Eukaryota</taxon>
        <taxon>Fungi</taxon>
        <taxon>Dikarya</taxon>
        <taxon>Ascomycota</taxon>
        <taxon>Pezizomycotina</taxon>
        <taxon>Lecanoromycetes</taxon>
        <taxon>OSLEUM clade</taxon>
        <taxon>Lecanoromycetidae</taxon>
        <taxon>Lecanorales</taxon>
        <taxon>Lecanorineae</taxon>
        <taxon>Ramalinaceae</taxon>
        <taxon>Ramalina</taxon>
    </lineage>
</organism>
<accession>A0AA43U0V0</accession>
<name>A0AA43U0V0_9LECA</name>
<dbReference type="GO" id="GO:0005829">
    <property type="term" value="C:cytosol"/>
    <property type="evidence" value="ECO:0007669"/>
    <property type="project" value="TreeGrafter"/>
</dbReference>
<dbReference type="InterPro" id="IPR055335">
    <property type="entry name" value="Ucp6/RUP1"/>
</dbReference>
<evidence type="ECO:0008006" key="5">
    <source>
        <dbReference type="Google" id="ProtNLM"/>
    </source>
</evidence>
<reference evidence="3" key="1">
    <citation type="journal article" date="2023" name="Genome Biol. Evol.">
        <title>First Whole Genome Sequence and Flow Cytometry Genome Size Data for the Lichen-Forming Fungus Ramalina farinacea (Ascomycota).</title>
        <authorList>
            <person name="Llewellyn T."/>
            <person name="Mian S."/>
            <person name="Hill R."/>
            <person name="Leitch I.J."/>
            <person name="Gaya E."/>
        </authorList>
    </citation>
    <scope>NUCLEOTIDE SEQUENCE</scope>
    <source>
        <strain evidence="3">LIQ254RAFAR</strain>
    </source>
</reference>
<dbReference type="EMBL" id="JAPUFD010000015">
    <property type="protein sequence ID" value="MDI1491747.1"/>
    <property type="molecule type" value="Genomic_DNA"/>
</dbReference>
<sequence length="744" mass="82324">MLPTAFGSNQPQTLSPSVFNNVPPTRPSSRVSNTRSGQVYGPENNPELPGVETYEQQLKRATEMSLNDSQKFPGQESGITYGNQHFGPARNEHYDNSQWAMTISEPHTQEILLSPDPPDRERMAGTPAFLKPSSTNPILPALLKILHEIPIAREALLNRNYTLSDYGREPDWWDGTPIKALRVVNIDEDKQISASDDLIYETQRLMAFLDHTDRAYGSVDAHARLQTAFPSSDGPAADFFTAWFKATEASTNDSSLASIFSSRGCQRPIGETEPTTKKDFASLQVDVDIATAGQDKSLYDAIDELIWTGFGAGETYLDRLGDVFTMEVTNKVSGNGGLGVSIPPIWYADRYLESAIPEAKKMMARKEAIAAHSSDADDVQKKMLSYTNLDNGIELSAMDLVTKTAEYLQQTLVLKDASEAGHSRDGGVPFERLANALEELNNVNARVSERMKGFEEIKASISDRLKEASNYYKEPSDVPNQPPTHKYTLRGVSSNPHTVYTLEKDRPENEDDMLSSSAQDWQWWKSEYIASSSTPVKTTKVSEAEVLTSASIESNRALLVYASELAISYKAQGLPDQLRNFVRADNLAFEDELQTFRAQQQTAFRDDYGSVSSPSKRKAASDSDLEVEYERSPRQPSDDDDMASQDSSPFDPHPLKDDSDSEEDEEEGELWARPHPPRMRELAPKPAAVSSSIEPEMQESGGTGSGLLKGVGQRYELGSYEPEISMDDVDSGEGEKDGVGERQT</sequence>